<dbReference type="EnsemblPlants" id="MELO3C003535.2.1">
    <property type="protein sequence ID" value="MELO3C003535.2.1"/>
    <property type="gene ID" value="MELO3C003535.2"/>
</dbReference>
<proteinExistence type="predicted"/>
<protein>
    <submittedName>
        <fullName evidence="1">Uncharacterized protein</fullName>
    </submittedName>
</protein>
<dbReference type="Gramene" id="MELO3C003535.2.1">
    <property type="protein sequence ID" value="MELO3C003535.2.1"/>
    <property type="gene ID" value="MELO3C003535.2"/>
</dbReference>
<evidence type="ECO:0000313" key="1">
    <source>
        <dbReference type="EnsemblPlants" id="MELO3C003535.2.1"/>
    </source>
</evidence>
<accession>A0A9I9CH57</accession>
<dbReference type="AlphaFoldDB" id="A0A9I9CH57"/>
<name>A0A9I9CH57_CUCME</name>
<organism evidence="1">
    <name type="scientific">Cucumis melo</name>
    <name type="common">Muskmelon</name>
    <dbReference type="NCBI Taxonomy" id="3656"/>
    <lineage>
        <taxon>Eukaryota</taxon>
        <taxon>Viridiplantae</taxon>
        <taxon>Streptophyta</taxon>
        <taxon>Embryophyta</taxon>
        <taxon>Tracheophyta</taxon>
        <taxon>Spermatophyta</taxon>
        <taxon>Magnoliopsida</taxon>
        <taxon>eudicotyledons</taxon>
        <taxon>Gunneridae</taxon>
        <taxon>Pentapetalae</taxon>
        <taxon>rosids</taxon>
        <taxon>fabids</taxon>
        <taxon>Cucurbitales</taxon>
        <taxon>Cucurbitaceae</taxon>
        <taxon>Benincaseae</taxon>
        <taxon>Cucumis</taxon>
    </lineage>
</organism>
<reference evidence="1" key="1">
    <citation type="submission" date="2023-03" db="UniProtKB">
        <authorList>
            <consortium name="EnsemblPlants"/>
        </authorList>
    </citation>
    <scope>IDENTIFICATION</scope>
</reference>
<sequence>MEPKRERERTRWREPWSKENYLIGAAMTEGEPKRHVAGNDTASLRRRKRVKMYRQSTAGGVARGT</sequence>